<evidence type="ECO:0000256" key="2">
    <source>
        <dbReference type="RuleBase" id="RU361173"/>
    </source>
</evidence>
<comment type="similarity">
    <text evidence="2">Belongs to the polysaccharide lyase 1 family.</text>
</comment>
<dbReference type="GO" id="GO:0000272">
    <property type="term" value="P:polysaccharide catabolic process"/>
    <property type="evidence" value="ECO:0007669"/>
    <property type="project" value="UniProtKB-KW"/>
</dbReference>
<dbReference type="Gene3D" id="2.80.10.50">
    <property type="match status" value="4"/>
</dbReference>
<feature type="domain" description="Pectate lyase" evidence="6">
    <location>
        <begin position="555"/>
        <end position="781"/>
    </location>
</feature>
<dbReference type="InterPro" id="IPR045032">
    <property type="entry name" value="PEL"/>
</dbReference>
<dbReference type="EMBL" id="SVER01000001">
    <property type="protein sequence ID" value="MBE5918289.1"/>
    <property type="molecule type" value="Genomic_DNA"/>
</dbReference>
<evidence type="ECO:0000256" key="4">
    <source>
        <dbReference type="SAM" id="SignalP"/>
    </source>
</evidence>
<dbReference type="PANTHER" id="PTHR31683">
    <property type="entry name" value="PECTATE LYASE 18-RELATED"/>
    <property type="match status" value="1"/>
</dbReference>
<comment type="subcellular location">
    <subcellularLocation>
        <location evidence="2">Secreted</location>
    </subcellularLocation>
</comment>
<dbReference type="Gene3D" id="2.160.20.10">
    <property type="entry name" value="Single-stranded right-handed beta-helix, Pectin lyase-like"/>
    <property type="match status" value="1"/>
</dbReference>
<dbReference type="PANTHER" id="PTHR31683:SF18">
    <property type="entry name" value="PECTATE LYASE 21-RELATED"/>
    <property type="match status" value="1"/>
</dbReference>
<feature type="domain" description="Ricin B lectin" evidence="5">
    <location>
        <begin position="225"/>
        <end position="365"/>
    </location>
</feature>
<dbReference type="InterPro" id="IPR000772">
    <property type="entry name" value="Ricin_B_lectin"/>
</dbReference>
<dbReference type="InterPro" id="IPR035992">
    <property type="entry name" value="Ricin_B-like_lectins"/>
</dbReference>
<dbReference type="PROSITE" id="PS50231">
    <property type="entry name" value="RICIN_B_LECTIN"/>
    <property type="match status" value="2"/>
</dbReference>
<sequence>MKKKLRKALALSAALVFTVMSFIAFPVLEVHAAAVTPETGNIYYIKNKNSGLYLTVENDSSAAGANVVQATGTGSLGQRWILEKNSSTGYYRIHPATDMTGGISLDVANGSSENKTNIQIWSNNGCSAQNFALKPADSNLGYYIATEVSGFNSVVDVTSAKTTTGANVHQYANTGKDNQIWYFESAPWPSSNSSSNSSNSSNNSTSNNSSNNTTPSLQTGYIADGWYYIKNVNSQKYVEVADGKDENGANVQQYQGNGYPCQRWYVTNVGDGYITLKTGMSSGRMMDVTAGKATDGTNVELYNENGKDPQKFKPIKTSTDGVFCLTTKCSGDKQAVDVYGWSTANKGNINTRTYNGLACQQFVFEAINTSSSSSQSSSTASTTTSSALSTVYPQQQINFVNCSDGKYVNDNGTNGGVLTSNGTSATSNRWVLSYVNSGVYRIINAATGYCFTPFSSSVTSGNGVAAAKVTSGDKSQYWKIVAVKNDANGIALNYKIVNYNNTNLALTLSNGSYNLANYNGSTSQCFRVNSYGVEGFAGYSKDMSGREKACITGGVFGQTVTVKSLSDLQKYASGSTPYIIVIGANMSQNALTKVNVGSNKTFVGSYNAHTLNNIHFRNIQSSGNNIYKNITFTHSVSINNNDDIQMYISDGNNFWMNHCSWPGHDMNQDTSIHHNDTDKFLYVGLKANFVSVNDCFFGGHKYGLILGYPGEDGHGTYTGYPCMTISNCYFRQTLTRAPGLMRYGYFHCYNNYVYDFDLGYTPYTDCNIYSEKNYFEAGSHKGCVVNAMDYIGRFTDSGSVLSWDISTAKIAGASSFRPSNNYGYSTRDPQSAKNWTVKYAGAQSGALTYSSN</sequence>
<keyword evidence="2" id="KW-0119">Carbohydrate metabolism</keyword>
<dbReference type="SMART" id="SM00656">
    <property type="entry name" value="Amb_all"/>
    <property type="match status" value="1"/>
</dbReference>
<reference evidence="7" key="1">
    <citation type="submission" date="2019-04" db="EMBL/GenBank/DDBJ databases">
        <title>Evolution of Biomass-Degrading Anaerobic Consortia Revealed by Metagenomics.</title>
        <authorList>
            <person name="Peng X."/>
        </authorList>
    </citation>
    <scope>NUCLEOTIDE SEQUENCE</scope>
    <source>
        <strain evidence="7">SIG311</strain>
    </source>
</reference>
<protein>
    <recommendedName>
        <fullName evidence="9">Pectate lyase</fullName>
    </recommendedName>
</protein>
<feature type="region of interest" description="Disordered" evidence="3">
    <location>
        <begin position="191"/>
        <end position="215"/>
    </location>
</feature>
<evidence type="ECO:0000256" key="1">
    <source>
        <dbReference type="ARBA" id="ARBA00023239"/>
    </source>
</evidence>
<dbReference type="InterPro" id="IPR002022">
    <property type="entry name" value="Pec_lyase"/>
</dbReference>
<dbReference type="SUPFAM" id="SSF50370">
    <property type="entry name" value="Ricin B-like lectins"/>
    <property type="match status" value="3"/>
</dbReference>
<evidence type="ECO:0000313" key="7">
    <source>
        <dbReference type="EMBL" id="MBE5918289.1"/>
    </source>
</evidence>
<dbReference type="SUPFAM" id="SSF51126">
    <property type="entry name" value="Pectin lyase-like"/>
    <property type="match status" value="1"/>
</dbReference>
<evidence type="ECO:0008006" key="9">
    <source>
        <dbReference type="Google" id="ProtNLM"/>
    </source>
</evidence>
<dbReference type="Pfam" id="PF00544">
    <property type="entry name" value="Pectate_lyase_4"/>
    <property type="match status" value="1"/>
</dbReference>
<dbReference type="InterPro" id="IPR012334">
    <property type="entry name" value="Pectin_lyas_fold"/>
</dbReference>
<evidence type="ECO:0000313" key="8">
    <source>
        <dbReference type="Proteomes" id="UP000766246"/>
    </source>
</evidence>
<comment type="caution">
    <text evidence="7">The sequence shown here is derived from an EMBL/GenBank/DDBJ whole genome shotgun (WGS) entry which is preliminary data.</text>
</comment>
<keyword evidence="4" id="KW-0732">Signal</keyword>
<dbReference type="GO" id="GO:0005576">
    <property type="term" value="C:extracellular region"/>
    <property type="evidence" value="ECO:0007669"/>
    <property type="project" value="UniProtKB-SubCell"/>
</dbReference>
<name>A0A927U9M3_9FIRM</name>
<dbReference type="Pfam" id="PF14200">
    <property type="entry name" value="RicinB_lectin_2"/>
    <property type="match status" value="3"/>
</dbReference>
<dbReference type="InterPro" id="IPR011050">
    <property type="entry name" value="Pectin_lyase_fold/virulence"/>
</dbReference>
<evidence type="ECO:0000259" key="6">
    <source>
        <dbReference type="SMART" id="SM00656"/>
    </source>
</evidence>
<dbReference type="CDD" id="cd00161">
    <property type="entry name" value="beta-trefoil_Ricin-like"/>
    <property type="match status" value="3"/>
</dbReference>
<keyword evidence="2" id="KW-0624">Polysaccharide degradation</keyword>
<dbReference type="AlphaFoldDB" id="A0A927U9M3"/>
<feature type="domain" description="Ricin B lectin" evidence="5">
    <location>
        <begin position="394"/>
        <end position="529"/>
    </location>
</feature>
<keyword evidence="2" id="KW-0964">Secreted</keyword>
<gene>
    <name evidence="7" type="ORF">E7272_00440</name>
</gene>
<keyword evidence="1 2" id="KW-0456">Lyase</keyword>
<accession>A0A927U9M3</accession>
<evidence type="ECO:0000259" key="5">
    <source>
        <dbReference type="SMART" id="SM00458"/>
    </source>
</evidence>
<dbReference type="Proteomes" id="UP000766246">
    <property type="component" value="Unassembled WGS sequence"/>
</dbReference>
<feature type="chain" id="PRO_5036790342" description="Pectate lyase" evidence="4">
    <location>
        <begin position="33"/>
        <end position="852"/>
    </location>
</feature>
<feature type="domain" description="Ricin B lectin" evidence="5">
    <location>
        <begin position="40"/>
        <end position="184"/>
    </location>
</feature>
<dbReference type="SMART" id="SM00458">
    <property type="entry name" value="RICIN"/>
    <property type="match status" value="3"/>
</dbReference>
<evidence type="ECO:0000256" key="3">
    <source>
        <dbReference type="SAM" id="MobiDB-lite"/>
    </source>
</evidence>
<feature type="signal peptide" evidence="4">
    <location>
        <begin position="1"/>
        <end position="32"/>
    </location>
</feature>
<organism evidence="7 8">
    <name type="scientific">Pseudobutyrivibrio ruminis</name>
    <dbReference type="NCBI Taxonomy" id="46206"/>
    <lineage>
        <taxon>Bacteria</taxon>
        <taxon>Bacillati</taxon>
        <taxon>Bacillota</taxon>
        <taxon>Clostridia</taxon>
        <taxon>Lachnospirales</taxon>
        <taxon>Lachnospiraceae</taxon>
        <taxon>Pseudobutyrivibrio</taxon>
    </lineage>
</organism>
<proteinExistence type="inferred from homology"/>
<dbReference type="GO" id="GO:0030570">
    <property type="term" value="F:pectate lyase activity"/>
    <property type="evidence" value="ECO:0007669"/>
    <property type="project" value="InterPro"/>
</dbReference>
<feature type="compositionally biased region" description="Low complexity" evidence="3">
    <location>
        <begin position="191"/>
        <end position="214"/>
    </location>
</feature>